<evidence type="ECO:0000256" key="4">
    <source>
        <dbReference type="ARBA" id="ARBA00022968"/>
    </source>
</evidence>
<feature type="transmembrane region" description="Helical" evidence="6">
    <location>
        <begin position="6"/>
        <end position="33"/>
    </location>
</feature>
<dbReference type="InterPro" id="IPR023346">
    <property type="entry name" value="Lysozyme-like_dom_sf"/>
</dbReference>
<evidence type="ECO:0000256" key="6">
    <source>
        <dbReference type="SAM" id="Phobius"/>
    </source>
</evidence>
<keyword evidence="4" id="KW-0735">Signal-anchor</keyword>
<dbReference type="InterPro" id="IPR050396">
    <property type="entry name" value="Glycosyltr_51/Transpeptidase"/>
</dbReference>
<evidence type="ECO:0000256" key="5">
    <source>
        <dbReference type="ARBA" id="ARBA00023251"/>
    </source>
</evidence>
<accession>A0A1G9K839</accession>
<feature type="transmembrane region" description="Helical" evidence="6">
    <location>
        <begin position="40"/>
        <end position="60"/>
    </location>
</feature>
<dbReference type="Pfam" id="PF05569">
    <property type="entry name" value="Peptidase_M56"/>
    <property type="match status" value="1"/>
</dbReference>
<protein>
    <recommendedName>
        <fullName evidence="2">Penicillin-binding protein 1A</fullName>
    </recommendedName>
</protein>
<keyword evidence="3" id="KW-0808">Transferase</keyword>
<comment type="subcellular location">
    <subcellularLocation>
        <location evidence="1">Cell membrane</location>
        <topology evidence="1">Single-pass type II membrane protein</topology>
    </subcellularLocation>
</comment>
<evidence type="ECO:0000256" key="2">
    <source>
        <dbReference type="ARBA" id="ARBA00018638"/>
    </source>
</evidence>
<dbReference type="RefSeq" id="WP_092722921.1">
    <property type="nucleotide sequence ID" value="NZ_FNGW01000002.1"/>
</dbReference>
<dbReference type="UniPathway" id="UPA00219"/>
<evidence type="ECO:0000259" key="8">
    <source>
        <dbReference type="Pfam" id="PF05569"/>
    </source>
</evidence>
<dbReference type="GO" id="GO:0030288">
    <property type="term" value="C:outer membrane-bounded periplasmic space"/>
    <property type="evidence" value="ECO:0007669"/>
    <property type="project" value="TreeGrafter"/>
</dbReference>
<evidence type="ECO:0000313" key="10">
    <source>
        <dbReference type="Proteomes" id="UP000199068"/>
    </source>
</evidence>
<dbReference type="CDD" id="cd07341">
    <property type="entry name" value="M56_BlaR1_MecR1_like"/>
    <property type="match status" value="1"/>
</dbReference>
<feature type="domain" description="Peptidase M56" evidence="8">
    <location>
        <begin position="11"/>
        <end position="293"/>
    </location>
</feature>
<sequence>MNKGISIIFYIVLYMSVISTFIALSIMMIRWIVGRRVPAFFNYALWSILLVRLIVPMTFASESSIFNYLPTTNKIQVVYSNISKSEEVKEISDIKEDVKKQESHININAVSNIWIIVTAGLFIAFTTNYILSMNKFREGILYKSYEVDSIIKSLTRMNIRVYTVEWVDTPMVCGILKPKIIVPTHITQEKNKDILKAVILHELVHIKRRDNIIKLISIFTACVHWFNPVVWRALVLSHIDMEKACDEKVMQITAGKFKKKYAESLLSFAIDKSNITNTATVSFGESNIKKRIDGVLKYNKTKLTVKIITITMFVCATLLLITDESKSIVQANLNTLKDERQESWVNLNDISPFVEQAILASQDQNFYYHNGIDLIAIVRASVNSLTLKNEIQGASTVTMQLIKNVCEYNKINVLEKKRTQIYSAINLEKNFSKEEIIEAYINVTYYGRDIRGLKNAAQYYFNKSPLELTKEESAKLIAILDNPKEYDILSEKENNESKAKLIISKINKMNKDIGD</sequence>
<feature type="domain" description="Glycosyl transferase family 51" evidence="7">
    <location>
        <begin position="333"/>
        <end position="506"/>
    </location>
</feature>
<dbReference type="STRING" id="1121325.SAMN04515677_10238"/>
<feature type="transmembrane region" description="Helical" evidence="6">
    <location>
        <begin position="113"/>
        <end position="131"/>
    </location>
</feature>
<gene>
    <name evidence="9" type="ORF">SAMN04515677_10238</name>
</gene>
<dbReference type="GO" id="GO:0009252">
    <property type="term" value="P:peptidoglycan biosynthetic process"/>
    <property type="evidence" value="ECO:0007669"/>
    <property type="project" value="UniProtKB-UniPathway"/>
</dbReference>
<dbReference type="InterPro" id="IPR001264">
    <property type="entry name" value="Glyco_trans_51"/>
</dbReference>
<evidence type="ECO:0000259" key="7">
    <source>
        <dbReference type="Pfam" id="PF00912"/>
    </source>
</evidence>
<reference evidence="9 10" key="1">
    <citation type="submission" date="2016-10" db="EMBL/GenBank/DDBJ databases">
        <authorList>
            <person name="de Groot N.N."/>
        </authorList>
    </citation>
    <scope>NUCLEOTIDE SEQUENCE [LARGE SCALE GENOMIC DNA]</scope>
    <source>
        <strain evidence="9 10">DSM 797</strain>
    </source>
</reference>
<keyword evidence="6" id="KW-0812">Transmembrane</keyword>
<evidence type="ECO:0000256" key="1">
    <source>
        <dbReference type="ARBA" id="ARBA00004401"/>
    </source>
</evidence>
<dbReference type="Proteomes" id="UP000199068">
    <property type="component" value="Unassembled WGS sequence"/>
</dbReference>
<dbReference type="GO" id="GO:0046677">
    <property type="term" value="P:response to antibiotic"/>
    <property type="evidence" value="ECO:0007669"/>
    <property type="project" value="UniProtKB-KW"/>
</dbReference>
<proteinExistence type="predicted"/>
<dbReference type="GO" id="GO:0008955">
    <property type="term" value="F:peptidoglycan glycosyltransferase activity"/>
    <property type="evidence" value="ECO:0007669"/>
    <property type="project" value="TreeGrafter"/>
</dbReference>
<dbReference type="PANTHER" id="PTHR32282">
    <property type="entry name" value="BINDING PROTEIN TRANSPEPTIDASE, PUTATIVE-RELATED"/>
    <property type="match status" value="1"/>
</dbReference>
<dbReference type="InterPro" id="IPR036950">
    <property type="entry name" value="PBP_transglycosylase"/>
</dbReference>
<dbReference type="Pfam" id="PF00912">
    <property type="entry name" value="Transgly"/>
    <property type="match status" value="1"/>
</dbReference>
<dbReference type="InterPro" id="IPR008756">
    <property type="entry name" value="Peptidase_M56"/>
</dbReference>
<dbReference type="Gene3D" id="1.10.3810.10">
    <property type="entry name" value="Biosynthetic peptidoglycan transglycosylase-like"/>
    <property type="match status" value="1"/>
</dbReference>
<keyword evidence="10" id="KW-1185">Reference proteome</keyword>
<dbReference type="GO" id="GO:0005886">
    <property type="term" value="C:plasma membrane"/>
    <property type="evidence" value="ECO:0007669"/>
    <property type="project" value="UniProtKB-SubCell"/>
</dbReference>
<dbReference type="PANTHER" id="PTHR32282:SF33">
    <property type="entry name" value="PEPTIDOGLYCAN GLYCOSYLTRANSFERASE"/>
    <property type="match status" value="1"/>
</dbReference>
<dbReference type="EMBL" id="FNGW01000002">
    <property type="protein sequence ID" value="SDL45716.1"/>
    <property type="molecule type" value="Genomic_DNA"/>
</dbReference>
<evidence type="ECO:0000256" key="3">
    <source>
        <dbReference type="ARBA" id="ARBA00022679"/>
    </source>
</evidence>
<dbReference type="SUPFAM" id="SSF53955">
    <property type="entry name" value="Lysozyme-like"/>
    <property type="match status" value="1"/>
</dbReference>
<dbReference type="AlphaFoldDB" id="A0A1G9K839"/>
<keyword evidence="6" id="KW-0472">Membrane</keyword>
<evidence type="ECO:0000313" key="9">
    <source>
        <dbReference type="EMBL" id="SDL45716.1"/>
    </source>
</evidence>
<keyword evidence="5" id="KW-0046">Antibiotic resistance</keyword>
<organism evidence="9 10">
    <name type="scientific">Romboutsia lituseburensis DSM 797</name>
    <dbReference type="NCBI Taxonomy" id="1121325"/>
    <lineage>
        <taxon>Bacteria</taxon>
        <taxon>Bacillati</taxon>
        <taxon>Bacillota</taxon>
        <taxon>Clostridia</taxon>
        <taxon>Peptostreptococcales</taxon>
        <taxon>Peptostreptococcaceae</taxon>
        <taxon>Romboutsia</taxon>
    </lineage>
</organism>
<keyword evidence="6" id="KW-1133">Transmembrane helix</keyword>
<name>A0A1G9K839_9FIRM</name>